<reference evidence="1" key="2">
    <citation type="submission" date="2022-01" db="EMBL/GenBank/DDBJ databases">
        <authorList>
            <person name="Yamashiro T."/>
            <person name="Shiraishi A."/>
            <person name="Satake H."/>
            <person name="Nakayama K."/>
        </authorList>
    </citation>
    <scope>NUCLEOTIDE SEQUENCE</scope>
</reference>
<dbReference type="EMBL" id="BQNB010009953">
    <property type="protein sequence ID" value="GJS70734.1"/>
    <property type="molecule type" value="Genomic_DNA"/>
</dbReference>
<keyword evidence="2" id="KW-1185">Reference proteome</keyword>
<organism evidence="1 2">
    <name type="scientific">Tanacetum coccineum</name>
    <dbReference type="NCBI Taxonomy" id="301880"/>
    <lineage>
        <taxon>Eukaryota</taxon>
        <taxon>Viridiplantae</taxon>
        <taxon>Streptophyta</taxon>
        <taxon>Embryophyta</taxon>
        <taxon>Tracheophyta</taxon>
        <taxon>Spermatophyta</taxon>
        <taxon>Magnoliopsida</taxon>
        <taxon>eudicotyledons</taxon>
        <taxon>Gunneridae</taxon>
        <taxon>Pentapetalae</taxon>
        <taxon>asterids</taxon>
        <taxon>campanulids</taxon>
        <taxon>Asterales</taxon>
        <taxon>Asteraceae</taxon>
        <taxon>Asteroideae</taxon>
        <taxon>Anthemideae</taxon>
        <taxon>Anthemidinae</taxon>
        <taxon>Tanacetum</taxon>
    </lineage>
</organism>
<name>A0ABQ4XZ66_9ASTR</name>
<reference evidence="1" key="1">
    <citation type="journal article" date="2022" name="Int. J. Mol. Sci.">
        <title>Draft Genome of Tanacetum Coccineum: Genomic Comparison of Closely Related Tanacetum-Family Plants.</title>
        <authorList>
            <person name="Yamashiro T."/>
            <person name="Shiraishi A."/>
            <person name="Nakayama K."/>
            <person name="Satake H."/>
        </authorList>
    </citation>
    <scope>NUCLEOTIDE SEQUENCE</scope>
</reference>
<comment type="caution">
    <text evidence="1">The sequence shown here is derived from an EMBL/GenBank/DDBJ whole genome shotgun (WGS) entry which is preliminary data.</text>
</comment>
<gene>
    <name evidence="1" type="ORF">Tco_0703575</name>
</gene>
<evidence type="ECO:0000313" key="1">
    <source>
        <dbReference type="EMBL" id="GJS70734.1"/>
    </source>
</evidence>
<accession>A0ABQ4XZ66</accession>
<proteinExistence type="predicted"/>
<sequence length="288" mass="32000">MGARVVGARGEVFVACELLRVRDSPWESASHGGGELIEGLLVVRGWEAYPVSAERLGNRWGASKTREVRVTGGDVSRTHMVRASGGHLLCQGDETMVLVGGARTAGNSKDQELGILKKKLTEAPICSCPGLEPTFWNSMFDAMKFAIRRVLGTTKMEALSSLYIIASKTMTEAQIHYAQPRLSVRKNSRRTKNDRVKYELDAKEGLVGNLKELILLKGREFLKPKVGGVPILSSDVVKRLVTYREGMDNTNIIRKWERKECTRVGDLITRKDKSQPWSSKVNQSQLTN</sequence>
<evidence type="ECO:0000313" key="2">
    <source>
        <dbReference type="Proteomes" id="UP001151760"/>
    </source>
</evidence>
<protein>
    <submittedName>
        <fullName evidence="1">Uncharacterized protein</fullName>
    </submittedName>
</protein>
<dbReference type="Proteomes" id="UP001151760">
    <property type="component" value="Unassembled WGS sequence"/>
</dbReference>